<keyword evidence="1" id="KW-1133">Transmembrane helix</keyword>
<name>A0A0L6UPF2_9BASI</name>
<accession>A0A0L6UPF2</accession>
<protein>
    <recommendedName>
        <fullName evidence="4">Reverse transcriptase Ty1/copia-type domain-containing protein</fullName>
    </recommendedName>
</protein>
<dbReference type="AlphaFoldDB" id="A0A0L6UPF2"/>
<proteinExistence type="predicted"/>
<dbReference type="EMBL" id="LAVV01009555">
    <property type="protein sequence ID" value="KNZ50394.1"/>
    <property type="molecule type" value="Genomic_DNA"/>
</dbReference>
<evidence type="ECO:0000313" key="3">
    <source>
        <dbReference type="Proteomes" id="UP000037035"/>
    </source>
</evidence>
<dbReference type="Proteomes" id="UP000037035">
    <property type="component" value="Unassembled WGS sequence"/>
</dbReference>
<dbReference type="VEuPathDB" id="FungiDB:VP01_4448g1"/>
<feature type="non-terminal residue" evidence="2">
    <location>
        <position position="1"/>
    </location>
</feature>
<keyword evidence="1" id="KW-0472">Membrane</keyword>
<evidence type="ECO:0000313" key="2">
    <source>
        <dbReference type="EMBL" id="KNZ50394.1"/>
    </source>
</evidence>
<feature type="transmembrane region" description="Helical" evidence="1">
    <location>
        <begin position="523"/>
        <end position="544"/>
    </location>
</feature>
<dbReference type="OrthoDB" id="439192at2759"/>
<gene>
    <name evidence="2" type="ORF">VP01_4448g1</name>
</gene>
<organism evidence="2 3">
    <name type="scientific">Puccinia sorghi</name>
    <dbReference type="NCBI Taxonomy" id="27349"/>
    <lineage>
        <taxon>Eukaryota</taxon>
        <taxon>Fungi</taxon>
        <taxon>Dikarya</taxon>
        <taxon>Basidiomycota</taxon>
        <taxon>Pucciniomycotina</taxon>
        <taxon>Pucciniomycetes</taxon>
        <taxon>Pucciniales</taxon>
        <taxon>Pucciniaceae</taxon>
        <taxon>Puccinia</taxon>
    </lineage>
</organism>
<evidence type="ECO:0008006" key="4">
    <source>
        <dbReference type="Google" id="ProtNLM"/>
    </source>
</evidence>
<comment type="caution">
    <text evidence="2">The sequence shown here is derived from an EMBL/GenBank/DDBJ whole genome shotgun (WGS) entry which is preliminary data.</text>
</comment>
<evidence type="ECO:0000256" key="1">
    <source>
        <dbReference type="SAM" id="Phobius"/>
    </source>
</evidence>
<keyword evidence="1" id="KW-0812">Transmembrane</keyword>
<reference evidence="2 3" key="1">
    <citation type="submission" date="2015-08" db="EMBL/GenBank/DDBJ databases">
        <title>Next Generation Sequencing and Analysis of the Genome of Puccinia sorghi L Schw, the Causal Agent of Maize Common Rust.</title>
        <authorList>
            <person name="Rochi L."/>
            <person name="Burguener G."/>
            <person name="Darino M."/>
            <person name="Turjanski A."/>
            <person name="Kreff E."/>
            <person name="Dieguez M.J."/>
            <person name="Sacco F."/>
        </authorList>
    </citation>
    <scope>NUCLEOTIDE SEQUENCE [LARGE SCALE GENOMIC DNA]</scope>
    <source>
        <strain evidence="2 3">RO10H11247</strain>
    </source>
</reference>
<sequence length="597" mass="67514">VEAGDNPPVGKPLASPRGGYRIITISSNLLAIIPLPLDNGRIINSKSVKFLEFLTKYLPITDYGEVPVKPKTETCESPVVAIKQEEETSKENDDSSSQVLKTLILLTCYKDPRTFKQAISGPNSAGWTEAIDTKLKSIENHDCLPLRPTGGRTLYPYSGGIEAQGHVPKISQIPLWARQAPKNWFETSISWFEEINYCPLVSDACLFISKDKDSSIFFHVDDLIVIGQTDKFEKLFFSRFPNFMAHTPRDESVHRFWQNQTPLAGPNCQSTGNSQSHRLFPQAEPQLLLLYRHAELSGMQTCPNLAVALKGTQHMGLLLHPKANKILDRINFFKDATWAEYHESRISWRGSLAFWKLCPILWKSKKQQNITMASTKSEMKAMGKDIDLKLILSADMIANSLTKAAPHSSIKTLQNKCLSVFSPTTKEGSHNPALFLKFSNLHLGFDCCRRKLRPRRSCLDSPESSRLQNPDHLSSLRKKNPLLIRMSLHLNSKKQKPCPFFLFSLPHSHLSPFSISHCGLTCFLLSSLFFMIVDFVFFVLRLVFSWFSIQSSFITKAPGDHSWHFQGSAINHVFSETFQKLFGMVTLKEAENSLMYL</sequence>
<keyword evidence="3" id="KW-1185">Reference proteome</keyword>